<feature type="transmembrane region" description="Helical" evidence="2">
    <location>
        <begin position="424"/>
        <end position="443"/>
    </location>
</feature>
<evidence type="ECO:0000256" key="3">
    <source>
        <dbReference type="SAM" id="SignalP"/>
    </source>
</evidence>
<dbReference type="InterPro" id="IPR051057">
    <property type="entry name" value="PI-PLC_domain"/>
</dbReference>
<evidence type="ECO:0000256" key="2">
    <source>
        <dbReference type="SAM" id="Phobius"/>
    </source>
</evidence>
<dbReference type="GO" id="GO:0006629">
    <property type="term" value="P:lipid metabolic process"/>
    <property type="evidence" value="ECO:0007669"/>
    <property type="project" value="InterPro"/>
</dbReference>
<keyword evidence="3" id="KW-0732">Signal</keyword>
<evidence type="ECO:0000313" key="4">
    <source>
        <dbReference type="EMBL" id="KAK6950969.1"/>
    </source>
</evidence>
<comment type="caution">
    <text evidence="4">The sequence shown here is derived from an EMBL/GenBank/DDBJ whole genome shotgun (WGS) entry which is preliminary data.</text>
</comment>
<dbReference type="EMBL" id="JBANMG010000007">
    <property type="protein sequence ID" value="KAK6950969.1"/>
    <property type="molecule type" value="Genomic_DNA"/>
</dbReference>
<protein>
    <recommendedName>
        <fullName evidence="6">PLC-like phosphodiesterase</fullName>
    </recommendedName>
</protein>
<organism evidence="4 5">
    <name type="scientific">Daldinia eschscholtzii</name>
    <dbReference type="NCBI Taxonomy" id="292717"/>
    <lineage>
        <taxon>Eukaryota</taxon>
        <taxon>Fungi</taxon>
        <taxon>Dikarya</taxon>
        <taxon>Ascomycota</taxon>
        <taxon>Pezizomycotina</taxon>
        <taxon>Sordariomycetes</taxon>
        <taxon>Xylariomycetidae</taxon>
        <taxon>Xylariales</taxon>
        <taxon>Hypoxylaceae</taxon>
        <taxon>Daldinia</taxon>
    </lineage>
</organism>
<dbReference type="InterPro" id="IPR017946">
    <property type="entry name" value="PLC-like_Pdiesterase_TIM-brl"/>
</dbReference>
<dbReference type="PANTHER" id="PTHR13593">
    <property type="match status" value="1"/>
</dbReference>
<keyword evidence="2" id="KW-0472">Membrane</keyword>
<dbReference type="PANTHER" id="PTHR13593:SF140">
    <property type="entry name" value="PLC-LIKE PHOSPHODIESTERASE"/>
    <property type="match status" value="1"/>
</dbReference>
<dbReference type="Pfam" id="PF26146">
    <property type="entry name" value="PI-PLC_X"/>
    <property type="match status" value="1"/>
</dbReference>
<accession>A0AAX6MEB5</accession>
<keyword evidence="2" id="KW-1133">Transmembrane helix</keyword>
<dbReference type="Proteomes" id="UP001369815">
    <property type="component" value="Unassembled WGS sequence"/>
</dbReference>
<feature type="region of interest" description="Disordered" evidence="1">
    <location>
        <begin position="98"/>
        <end position="119"/>
    </location>
</feature>
<keyword evidence="5" id="KW-1185">Reference proteome</keyword>
<evidence type="ECO:0000256" key="1">
    <source>
        <dbReference type="SAM" id="MobiDB-lite"/>
    </source>
</evidence>
<dbReference type="Gene3D" id="3.20.20.190">
    <property type="entry name" value="Phosphatidylinositol (PI) phosphodiesterase"/>
    <property type="match status" value="1"/>
</dbReference>
<reference evidence="4 5" key="1">
    <citation type="journal article" date="2024" name="Front Chem Biol">
        <title>Unveiling the potential of Daldinia eschscholtzii MFLUCC 19-0629 through bioactivity and bioinformatics studies for enhanced sustainable agriculture production.</title>
        <authorList>
            <person name="Brooks S."/>
            <person name="Weaver J.A."/>
            <person name="Klomchit A."/>
            <person name="Alharthi S.A."/>
            <person name="Onlamun T."/>
            <person name="Nurani R."/>
            <person name="Vong T.K."/>
            <person name="Alberti F."/>
            <person name="Greco C."/>
        </authorList>
    </citation>
    <scope>NUCLEOTIDE SEQUENCE [LARGE SCALE GENOMIC DNA]</scope>
    <source>
        <strain evidence="4">MFLUCC 19-0629</strain>
    </source>
</reference>
<dbReference type="SUPFAM" id="SSF51695">
    <property type="entry name" value="PLC-like phosphodiesterases"/>
    <property type="match status" value="1"/>
</dbReference>
<gene>
    <name evidence="4" type="ORF">Daesc_007497</name>
</gene>
<dbReference type="AlphaFoldDB" id="A0AAX6MEB5"/>
<feature type="signal peptide" evidence="3">
    <location>
        <begin position="1"/>
        <end position="19"/>
    </location>
</feature>
<feature type="chain" id="PRO_5043623892" description="PLC-like phosphodiesterase" evidence="3">
    <location>
        <begin position="20"/>
        <end position="444"/>
    </location>
</feature>
<dbReference type="GO" id="GO:0008081">
    <property type="term" value="F:phosphoric diester hydrolase activity"/>
    <property type="evidence" value="ECO:0007669"/>
    <property type="project" value="InterPro"/>
</dbReference>
<proteinExistence type="predicted"/>
<name>A0AAX6MEB5_9PEZI</name>
<evidence type="ECO:0008006" key="6">
    <source>
        <dbReference type="Google" id="ProtNLM"/>
    </source>
</evidence>
<evidence type="ECO:0000313" key="5">
    <source>
        <dbReference type="Proteomes" id="UP001369815"/>
    </source>
</evidence>
<keyword evidence="2" id="KW-0812">Transmembrane</keyword>
<feature type="compositionally biased region" description="Low complexity" evidence="1">
    <location>
        <begin position="98"/>
        <end position="112"/>
    </location>
</feature>
<sequence>MAPPLGSLALLAAVAGVLGQTSISDDRTTATDSTVTLSEIQTPTGPYQSFSTQITLGTDLGSINTDATSIASNSTTKSTVKSTKSQTVTFLTGSAGTTTSLSGGNATSSTASPTPEVTNTQPCNNYPEFCSRKYSNITYVACHNSPFITPNNLAANQQYDVTSQLNDGVRFIQGQIQWPAGGNEPHFCHTSCDILDAGPITDWLTQVKNWVASHPYDVVTILLGNGNYSTPNLYVPYIEQTGILRYIYTPPVVPMTLDDWPTLSEMVLKGQRVVMFMDYMANQTEYPWLLDEFSQLWETPFDPIDQKFPCTVQRPPNLAEKDAKNRLYMINHNLNIELSILGADMLVPARTELNVTNNVTGDGSLGLSANNCRSDWGRPPNFLNVDYYNMGGFPGSVFEVAAQMNNVTYNRQCCGMNTSGAERLLSSGFIYSSAMLVIFWALLC</sequence>